<dbReference type="AlphaFoldDB" id="A0A6P1Y5Q2"/>
<dbReference type="EMBL" id="CP048020">
    <property type="protein sequence ID" value="QHX44283.1"/>
    <property type="molecule type" value="Genomic_DNA"/>
</dbReference>
<evidence type="ECO:0000313" key="2">
    <source>
        <dbReference type="Proteomes" id="UP000464374"/>
    </source>
</evidence>
<organism evidence="1 2">
    <name type="scientific">Treponema vincentii</name>
    <dbReference type="NCBI Taxonomy" id="69710"/>
    <lineage>
        <taxon>Bacteria</taxon>
        <taxon>Pseudomonadati</taxon>
        <taxon>Spirochaetota</taxon>
        <taxon>Spirochaetia</taxon>
        <taxon>Spirochaetales</taxon>
        <taxon>Treponemataceae</taxon>
        <taxon>Treponema</taxon>
    </lineage>
</organism>
<evidence type="ECO:0000313" key="1">
    <source>
        <dbReference type="EMBL" id="QHX44283.1"/>
    </source>
</evidence>
<reference evidence="1 2" key="1">
    <citation type="submission" date="2020-01" db="EMBL/GenBank/DDBJ databases">
        <title>Complete genome sequence of a human oral phylogroup 1 Treponema sp. strain ATCC 700766, originally isolated from periodontitis dental plaque.</title>
        <authorList>
            <person name="Chan Y."/>
            <person name="Huo Y.-B."/>
            <person name="Yu X.-L."/>
            <person name="Zeng H."/>
            <person name="Leung W.-K."/>
            <person name="Watt R.M."/>
        </authorList>
    </citation>
    <scope>NUCLEOTIDE SEQUENCE [LARGE SCALE GENOMIC DNA]</scope>
    <source>
        <strain evidence="1 2">OMZ 804</strain>
    </source>
</reference>
<accession>A0A6P1Y5Q2</accession>
<protein>
    <submittedName>
        <fullName evidence="1">Uncharacterized protein</fullName>
    </submittedName>
</protein>
<proteinExistence type="predicted"/>
<gene>
    <name evidence="1" type="ORF">GWP43_13390</name>
</gene>
<sequence>MLEVDLENDQIREIDLNKVDEIRCQKCGEKVKGRMGRDVYTTEYDVHRYTKILLCPSCKKELNSWASPKLAEYEKALVMQWFSGNLRKENTTADKRAMLLKHIIDTHDCFLCKSLGWKEKCEQAKKSCDDFFIPELERIFAQQST</sequence>
<dbReference type="Proteomes" id="UP000464374">
    <property type="component" value="Chromosome"/>
</dbReference>
<name>A0A6P1Y5Q2_9SPIR</name>
<dbReference type="RefSeq" id="WP_162664558.1">
    <property type="nucleotide sequence ID" value="NZ_CP048020.1"/>
</dbReference>
<dbReference type="KEGG" id="trz:GWP43_13390"/>